<evidence type="ECO:0008006" key="5">
    <source>
        <dbReference type="Google" id="ProtNLM"/>
    </source>
</evidence>
<feature type="region of interest" description="Disordered" evidence="1">
    <location>
        <begin position="28"/>
        <end position="57"/>
    </location>
</feature>
<feature type="compositionally biased region" description="Gly residues" evidence="1">
    <location>
        <begin position="43"/>
        <end position="57"/>
    </location>
</feature>
<organism evidence="3 4">
    <name type="scientific">Ruegeria sediminis</name>
    <dbReference type="NCBI Taxonomy" id="2583820"/>
    <lineage>
        <taxon>Bacteria</taxon>
        <taxon>Pseudomonadati</taxon>
        <taxon>Pseudomonadota</taxon>
        <taxon>Alphaproteobacteria</taxon>
        <taxon>Rhodobacterales</taxon>
        <taxon>Roseobacteraceae</taxon>
        <taxon>Ruegeria</taxon>
    </lineage>
</organism>
<gene>
    <name evidence="3" type="ORF">FGK63_06910</name>
</gene>
<name>A0ABY2X0S8_9RHOB</name>
<protein>
    <recommendedName>
        <fullName evidence="5">Secreted protein</fullName>
    </recommendedName>
</protein>
<feature type="signal peptide" evidence="2">
    <location>
        <begin position="1"/>
        <end position="24"/>
    </location>
</feature>
<evidence type="ECO:0000313" key="3">
    <source>
        <dbReference type="EMBL" id="TMV08843.1"/>
    </source>
</evidence>
<sequence>MRQFFITAAIGVLTSVAFLSPCLAQSQDTYSRDDDEDEEEESGGGGGGSSGYSTGGGWSTYGDTGGDYIFVPDSSGNGRGVVISPPQTADRDVASAQSGAGEGRATRIFAGPGMFPPEHFAAYAIVAFKSRPLPSDRDRFVSICQGYVAAILAYTEVEVPLDQQLVTVWPVSHDYVAVAAMSESGLTGCDKAVDEYGLATSLAALEDARAALDADDIETLQDRRGPFVLAWSPTHQKGAQDALILRMDLSGVETAIQAREKFEAWRDEIEAKQDLWIDGWKEDTLSDTIGNWADRWGNEILSFLGKD</sequence>
<evidence type="ECO:0000313" key="4">
    <source>
        <dbReference type="Proteomes" id="UP001193035"/>
    </source>
</evidence>
<keyword evidence="4" id="KW-1185">Reference proteome</keyword>
<dbReference type="Proteomes" id="UP001193035">
    <property type="component" value="Unassembled WGS sequence"/>
</dbReference>
<dbReference type="RefSeq" id="WP_138840872.1">
    <property type="nucleotide sequence ID" value="NZ_VCPD01000002.1"/>
</dbReference>
<accession>A0ABY2X0S8</accession>
<proteinExistence type="predicted"/>
<evidence type="ECO:0000256" key="2">
    <source>
        <dbReference type="SAM" id="SignalP"/>
    </source>
</evidence>
<comment type="caution">
    <text evidence="3">The sequence shown here is derived from an EMBL/GenBank/DDBJ whole genome shotgun (WGS) entry which is preliminary data.</text>
</comment>
<dbReference type="EMBL" id="VCPD01000002">
    <property type="protein sequence ID" value="TMV08843.1"/>
    <property type="molecule type" value="Genomic_DNA"/>
</dbReference>
<reference evidence="3 4" key="1">
    <citation type="submission" date="2019-05" db="EMBL/GenBank/DDBJ databases">
        <title>Ruegeria sp. nov., isolated from tidal flat.</title>
        <authorList>
            <person name="Kim W."/>
        </authorList>
    </citation>
    <scope>NUCLEOTIDE SEQUENCE [LARGE SCALE GENOMIC DNA]</scope>
    <source>
        <strain evidence="3 4">CAU 1488</strain>
    </source>
</reference>
<evidence type="ECO:0000256" key="1">
    <source>
        <dbReference type="SAM" id="MobiDB-lite"/>
    </source>
</evidence>
<feature type="chain" id="PRO_5047468566" description="Secreted protein" evidence="2">
    <location>
        <begin position="25"/>
        <end position="307"/>
    </location>
</feature>
<keyword evidence="2" id="KW-0732">Signal</keyword>
<feature type="compositionally biased region" description="Acidic residues" evidence="1">
    <location>
        <begin position="33"/>
        <end position="42"/>
    </location>
</feature>